<dbReference type="GO" id="GO:0016832">
    <property type="term" value="F:aldehyde-lyase activity"/>
    <property type="evidence" value="ECO:0007669"/>
    <property type="project" value="InterPro"/>
</dbReference>
<feature type="active site" description="Proton donor" evidence="1">
    <location>
        <position position="77"/>
    </location>
</feature>
<dbReference type="AlphaFoldDB" id="A0A934QQG3"/>
<dbReference type="Gene3D" id="3.20.20.70">
    <property type="entry name" value="Aldolase class I"/>
    <property type="match status" value="1"/>
</dbReference>
<reference evidence="4" key="1">
    <citation type="submission" date="2020-12" db="EMBL/GenBank/DDBJ databases">
        <title>Prauserella sp. ASG 168, a novel actinomycete isolated from cave rock.</title>
        <authorList>
            <person name="Suriyachadkun C."/>
        </authorList>
    </citation>
    <scope>NUCLEOTIDE SEQUENCE</scope>
    <source>
        <strain evidence="4">ASG 168</strain>
    </source>
</reference>
<dbReference type="GO" id="GO:0005975">
    <property type="term" value="P:carbohydrate metabolic process"/>
    <property type="evidence" value="ECO:0007669"/>
    <property type="project" value="InterPro"/>
</dbReference>
<keyword evidence="5" id="KW-1185">Reference proteome</keyword>
<name>A0A934QQG3_9PSEU</name>
<dbReference type="InterPro" id="IPR013785">
    <property type="entry name" value="Aldolase_TIM"/>
</dbReference>
<proteinExistence type="predicted"/>
<dbReference type="SUPFAM" id="SSF51569">
    <property type="entry name" value="Aldolase"/>
    <property type="match status" value="1"/>
</dbReference>
<comment type="caution">
    <text evidence="4">The sequence shown here is derived from an EMBL/GenBank/DDBJ whole genome shotgun (WGS) entry which is preliminary data.</text>
</comment>
<sequence>MRNQLAEARRERRPLGAFTCYTLDTAAGVLDAAESAGAPVVLLVSDAALRAPAGPRLLTALVAMAQRAAVPAWVQLDHCPDLERIRQALDLGAGGVMADGSRLDDAANLEFTREAVALATPYGAAVEAELGRIEGDEDIDVAAAAGAFTDPAAAEDFVRRTGVDCLAVAIGNVHGSYRHEPRLDWQRLADIADRLPVAVSLHGTSGLPADQLRRAHELGAVKFNVNTELRRAHVGELRRALDEAPASTDVLALTERLRATAAETTGRFLRP</sequence>
<evidence type="ECO:0000313" key="5">
    <source>
        <dbReference type="Proteomes" id="UP000635245"/>
    </source>
</evidence>
<feature type="binding site" evidence="2">
    <location>
        <position position="175"/>
    </location>
    <ligand>
        <name>dihydroxyacetone phosphate</name>
        <dbReference type="ChEBI" id="CHEBI:57642"/>
    </ligand>
</feature>
<gene>
    <name evidence="4" type="ORF">JHE00_04655</name>
</gene>
<evidence type="ECO:0000313" key="4">
    <source>
        <dbReference type="EMBL" id="MBK1783608.1"/>
    </source>
</evidence>
<evidence type="ECO:0000256" key="1">
    <source>
        <dbReference type="PIRSR" id="PIRSR001359-1"/>
    </source>
</evidence>
<evidence type="ECO:0000256" key="2">
    <source>
        <dbReference type="PIRSR" id="PIRSR001359-2"/>
    </source>
</evidence>
<evidence type="ECO:0000256" key="3">
    <source>
        <dbReference type="PIRSR" id="PIRSR001359-3"/>
    </source>
</evidence>
<feature type="binding site" evidence="3">
    <location>
        <position position="174"/>
    </location>
    <ligand>
        <name>Zn(2+)</name>
        <dbReference type="ChEBI" id="CHEBI:29105"/>
        <label>1</label>
        <note>catalytic</note>
    </ligand>
</feature>
<feature type="binding site" evidence="3">
    <location>
        <position position="129"/>
    </location>
    <ligand>
        <name>Zn(2+)</name>
        <dbReference type="ChEBI" id="CHEBI:29105"/>
        <label>2</label>
    </ligand>
</feature>
<feature type="binding site" evidence="3">
    <location>
        <position position="78"/>
    </location>
    <ligand>
        <name>Zn(2+)</name>
        <dbReference type="ChEBI" id="CHEBI:29105"/>
        <label>1</label>
        <note>catalytic</note>
    </ligand>
</feature>
<dbReference type="EMBL" id="JAENJH010000001">
    <property type="protein sequence ID" value="MBK1783608.1"/>
    <property type="molecule type" value="Genomic_DNA"/>
</dbReference>
<feature type="binding site" evidence="2">
    <location>
        <begin position="224"/>
        <end position="227"/>
    </location>
    <ligand>
        <name>dihydroxyacetone phosphate</name>
        <dbReference type="ChEBI" id="CHEBI:57642"/>
    </ligand>
</feature>
<organism evidence="4 5">
    <name type="scientific">Prauserella cavernicola</name>
    <dbReference type="NCBI Taxonomy" id="2800127"/>
    <lineage>
        <taxon>Bacteria</taxon>
        <taxon>Bacillati</taxon>
        <taxon>Actinomycetota</taxon>
        <taxon>Actinomycetes</taxon>
        <taxon>Pseudonocardiales</taxon>
        <taxon>Pseudonocardiaceae</taxon>
        <taxon>Prauserella</taxon>
    </lineage>
</organism>
<dbReference type="GO" id="GO:0008270">
    <property type="term" value="F:zinc ion binding"/>
    <property type="evidence" value="ECO:0007669"/>
    <property type="project" value="InterPro"/>
</dbReference>
<feature type="binding site" evidence="2">
    <location>
        <begin position="203"/>
        <end position="205"/>
    </location>
    <ligand>
        <name>dihydroxyacetone phosphate</name>
        <dbReference type="ChEBI" id="CHEBI:57642"/>
    </ligand>
</feature>
<protein>
    <submittedName>
        <fullName evidence="4">Class II fructose-bisphosphate aldolase</fullName>
    </submittedName>
</protein>
<dbReference type="InterPro" id="IPR050246">
    <property type="entry name" value="Class_II_FBP_aldolase"/>
</dbReference>
<dbReference type="PIRSF" id="PIRSF001359">
    <property type="entry name" value="F_bP_aldolase_II"/>
    <property type="match status" value="1"/>
</dbReference>
<keyword evidence="3" id="KW-0862">Zinc</keyword>
<dbReference type="RefSeq" id="WP_200315055.1">
    <property type="nucleotide sequence ID" value="NZ_JAENJH010000001.1"/>
</dbReference>
<keyword evidence="3" id="KW-0479">Metal-binding</keyword>
<feature type="binding site" evidence="3">
    <location>
        <position position="99"/>
    </location>
    <ligand>
        <name>Zn(2+)</name>
        <dbReference type="ChEBI" id="CHEBI:29105"/>
        <label>2</label>
    </ligand>
</feature>
<dbReference type="InterPro" id="IPR000771">
    <property type="entry name" value="FBA_II"/>
</dbReference>
<comment type="cofactor">
    <cofactor evidence="3">
        <name>Zn(2+)</name>
        <dbReference type="ChEBI" id="CHEBI:29105"/>
    </cofactor>
    <text evidence="3">Binds 2 Zn(2+) ions per subunit. One is catalytic and the other provides a structural contribution.</text>
</comment>
<accession>A0A934QQG3</accession>
<dbReference type="PANTHER" id="PTHR30304">
    <property type="entry name" value="D-TAGATOSE-1,6-BISPHOSPHATE ALDOLASE"/>
    <property type="match status" value="1"/>
</dbReference>
<dbReference type="Pfam" id="PF01116">
    <property type="entry name" value="F_bP_aldolase"/>
    <property type="match status" value="1"/>
</dbReference>
<dbReference type="PANTHER" id="PTHR30304:SF0">
    <property type="entry name" value="D-TAGATOSE-1,6-BISPHOSPHATE ALDOLASE SUBUNIT GATY-RELATED"/>
    <property type="match status" value="1"/>
</dbReference>
<dbReference type="Proteomes" id="UP000635245">
    <property type="component" value="Unassembled WGS sequence"/>
</dbReference>
<feature type="binding site" evidence="3">
    <location>
        <position position="202"/>
    </location>
    <ligand>
        <name>Zn(2+)</name>
        <dbReference type="ChEBI" id="CHEBI:29105"/>
        <label>1</label>
        <note>catalytic</note>
    </ligand>
</feature>